<evidence type="ECO:0000256" key="1">
    <source>
        <dbReference type="SAM" id="MobiDB-lite"/>
    </source>
</evidence>
<evidence type="ECO:0000313" key="4">
    <source>
        <dbReference type="EMBL" id="GMN26445.1"/>
    </source>
</evidence>
<proteinExistence type="predicted"/>
<evidence type="ECO:0000313" key="2">
    <source>
        <dbReference type="EMBL" id="GMN26400.1"/>
    </source>
</evidence>
<dbReference type="EMBL" id="BTGU01004394">
    <property type="protein sequence ID" value="GMN26419.1"/>
    <property type="molecule type" value="Genomic_DNA"/>
</dbReference>
<protein>
    <submittedName>
        <fullName evidence="4">Uncharacterized protein</fullName>
    </submittedName>
</protein>
<organism evidence="4 6">
    <name type="scientific">Ficus carica</name>
    <name type="common">Common fig</name>
    <dbReference type="NCBI Taxonomy" id="3494"/>
    <lineage>
        <taxon>Eukaryota</taxon>
        <taxon>Viridiplantae</taxon>
        <taxon>Streptophyta</taxon>
        <taxon>Embryophyta</taxon>
        <taxon>Tracheophyta</taxon>
        <taxon>Spermatophyta</taxon>
        <taxon>Magnoliopsida</taxon>
        <taxon>eudicotyledons</taxon>
        <taxon>Gunneridae</taxon>
        <taxon>Pentapetalae</taxon>
        <taxon>rosids</taxon>
        <taxon>fabids</taxon>
        <taxon>Rosales</taxon>
        <taxon>Moraceae</taxon>
        <taxon>Ficeae</taxon>
        <taxon>Ficus</taxon>
    </lineage>
</organism>
<keyword evidence="6" id="KW-1185">Reference proteome</keyword>
<gene>
    <name evidence="2" type="ORF">TIFTF001_046050</name>
    <name evidence="3" type="ORF">TIFTF001_046052</name>
    <name evidence="4" type="ORF">TIFTF001_046054</name>
    <name evidence="5" type="ORF">TIFTF001_046056</name>
</gene>
<dbReference type="EMBL" id="BTGU01004396">
    <property type="protein sequence ID" value="GMN26458.1"/>
    <property type="molecule type" value="Genomic_DNA"/>
</dbReference>
<accession>A0AA87Z898</accession>
<name>A0AA87Z898_FICCA</name>
<feature type="compositionally biased region" description="Polar residues" evidence="1">
    <location>
        <begin position="181"/>
        <end position="193"/>
    </location>
</feature>
<evidence type="ECO:0000313" key="3">
    <source>
        <dbReference type="EMBL" id="GMN26419.1"/>
    </source>
</evidence>
<feature type="region of interest" description="Disordered" evidence="1">
    <location>
        <begin position="153"/>
        <end position="193"/>
    </location>
</feature>
<comment type="caution">
    <text evidence="4">The sequence shown here is derived from an EMBL/GenBank/DDBJ whole genome shotgun (WGS) entry which is preliminary data.</text>
</comment>
<sequence length="203" mass="22473">MTHITSPATVTATSLLASLSTSFAPTSTVSLFTGLSQPPVRARLSDTFNWQQTITDMVKDVNVNQGATSKMLCTIVQQTDERFSIALVEIPKCDDIVALFVLKRGLLSRLSFLDEICIWKPRTIAKALGRARGMIEVEGFWRTAKLERLNHSRREQYQGDENDSGQRPTSPSQDESYDMNEATSPANDSMATHLTSLACDSRV</sequence>
<reference evidence="4" key="1">
    <citation type="submission" date="2023-07" db="EMBL/GenBank/DDBJ databases">
        <title>draft genome sequence of fig (Ficus carica).</title>
        <authorList>
            <person name="Takahashi T."/>
            <person name="Nishimura K."/>
        </authorList>
    </citation>
    <scope>NUCLEOTIDE SEQUENCE</scope>
</reference>
<dbReference type="Proteomes" id="UP001187192">
    <property type="component" value="Unassembled WGS sequence"/>
</dbReference>
<evidence type="ECO:0000313" key="6">
    <source>
        <dbReference type="Proteomes" id="UP001187192"/>
    </source>
</evidence>
<feature type="compositionally biased region" description="Polar residues" evidence="1">
    <location>
        <begin position="165"/>
        <end position="174"/>
    </location>
</feature>
<dbReference type="EMBL" id="BTGU01004393">
    <property type="protein sequence ID" value="GMN26400.1"/>
    <property type="molecule type" value="Genomic_DNA"/>
</dbReference>
<evidence type="ECO:0000313" key="5">
    <source>
        <dbReference type="EMBL" id="GMN26458.1"/>
    </source>
</evidence>
<dbReference type="EMBL" id="BTGU01004395">
    <property type="protein sequence ID" value="GMN26445.1"/>
    <property type="molecule type" value="Genomic_DNA"/>
</dbReference>
<dbReference type="AlphaFoldDB" id="A0AA87Z898"/>